<name>S8DPR7_9LAMI</name>
<feature type="region of interest" description="Disordered" evidence="1">
    <location>
        <begin position="81"/>
        <end position="104"/>
    </location>
</feature>
<feature type="compositionally biased region" description="Low complexity" evidence="1">
    <location>
        <begin position="85"/>
        <end position="104"/>
    </location>
</feature>
<accession>S8DPR7</accession>
<feature type="compositionally biased region" description="Polar residues" evidence="1">
    <location>
        <begin position="216"/>
        <end position="243"/>
    </location>
</feature>
<dbReference type="Proteomes" id="UP000015453">
    <property type="component" value="Unassembled WGS sequence"/>
</dbReference>
<keyword evidence="3" id="KW-1185">Reference proteome</keyword>
<sequence length="524" mass="59437">MHPCPFTDILMQPVPCCVNDQQACPAIEGKLCYKPLTVLTPVEAAYGHPTQTRFFQPNPTNFYGQLPPQINNVSQYQHNYDNNSANQHQPNYNYYNANPQPHYQWPINTEQQQQQNYNTNYDAQSGQNSFHVTTTPTTNDFSSSQVNDDPNSIGRVQQNVGAQHSTEPTNLHDTNEASQPTTLSTPDDHKNPSPQLSDVQTPIFPQGKDEHEQCNEAPSSSETPMETTDPQGHNNSTPTESQECLTNTITTGDANGFLQNRLQQTQANSHDNGPTSILQANQYVNTSGLPAGASGVFPHVNAPCFPFYGQRIRYPVAPVNAQLPILVQVAEYTEEDEIALIMQNPPVLHQRTVITTTDPYFFVDQLVYQKLIQIGIDTLNATHYHKRLQKLGNSCSFTATHFAYHTCNQPLIREFYNLDYTTLTQPNVMHTKYDDQWYQAIYTVFMLSKHPPLEQVTLTAKEKTFMTIMTRLCKAKIDSLAAQAKVLYLYYRYRRQVLYPTKAEDDDELLHGLLNIDRAFVRHN</sequence>
<feature type="compositionally biased region" description="Polar residues" evidence="1">
    <location>
        <begin position="122"/>
        <end position="185"/>
    </location>
</feature>
<proteinExistence type="predicted"/>
<gene>
    <name evidence="2" type="ORF">M569_12996</name>
</gene>
<reference evidence="2 3" key="1">
    <citation type="journal article" date="2013" name="BMC Genomics">
        <title>The miniature genome of a carnivorous plant Genlisea aurea contains a low number of genes and short non-coding sequences.</title>
        <authorList>
            <person name="Leushkin E.V."/>
            <person name="Sutormin R.A."/>
            <person name="Nabieva E.R."/>
            <person name="Penin A.A."/>
            <person name="Kondrashov A.S."/>
            <person name="Logacheva M.D."/>
        </authorList>
    </citation>
    <scope>NUCLEOTIDE SEQUENCE [LARGE SCALE GENOMIC DNA]</scope>
</reference>
<feature type="region of interest" description="Disordered" evidence="1">
    <location>
        <begin position="120"/>
        <end position="243"/>
    </location>
</feature>
<comment type="caution">
    <text evidence="2">The sequence shown here is derived from an EMBL/GenBank/DDBJ whole genome shotgun (WGS) entry which is preliminary data.</text>
</comment>
<evidence type="ECO:0000313" key="2">
    <source>
        <dbReference type="EMBL" id="EPS61797.1"/>
    </source>
</evidence>
<evidence type="ECO:0000313" key="3">
    <source>
        <dbReference type="Proteomes" id="UP000015453"/>
    </source>
</evidence>
<evidence type="ECO:0000256" key="1">
    <source>
        <dbReference type="SAM" id="MobiDB-lite"/>
    </source>
</evidence>
<protein>
    <submittedName>
        <fullName evidence="2">Uncharacterized protein</fullName>
    </submittedName>
</protein>
<dbReference type="EMBL" id="AUSU01006585">
    <property type="protein sequence ID" value="EPS61797.1"/>
    <property type="molecule type" value="Genomic_DNA"/>
</dbReference>
<dbReference type="AlphaFoldDB" id="S8DPR7"/>
<organism evidence="2 3">
    <name type="scientific">Genlisea aurea</name>
    <dbReference type="NCBI Taxonomy" id="192259"/>
    <lineage>
        <taxon>Eukaryota</taxon>
        <taxon>Viridiplantae</taxon>
        <taxon>Streptophyta</taxon>
        <taxon>Embryophyta</taxon>
        <taxon>Tracheophyta</taxon>
        <taxon>Spermatophyta</taxon>
        <taxon>Magnoliopsida</taxon>
        <taxon>eudicotyledons</taxon>
        <taxon>Gunneridae</taxon>
        <taxon>Pentapetalae</taxon>
        <taxon>asterids</taxon>
        <taxon>lamiids</taxon>
        <taxon>Lamiales</taxon>
        <taxon>Lentibulariaceae</taxon>
        <taxon>Genlisea</taxon>
    </lineage>
</organism>